<dbReference type="AlphaFoldDB" id="A0A1G7JMN7"/>
<evidence type="ECO:0000313" key="2">
    <source>
        <dbReference type="Proteomes" id="UP000182114"/>
    </source>
</evidence>
<dbReference type="RefSeq" id="WP_074538992.1">
    <property type="nucleotide sequence ID" value="NZ_FNBD01000010.1"/>
</dbReference>
<reference evidence="2" key="1">
    <citation type="submission" date="2016-10" db="EMBL/GenBank/DDBJ databases">
        <authorList>
            <person name="Varghese N."/>
            <person name="Submissions S."/>
        </authorList>
    </citation>
    <scope>NUCLEOTIDE SEQUENCE [LARGE SCALE GENOMIC DNA]</scope>
    <source>
        <strain evidence="2">DSM 24729</strain>
    </source>
</reference>
<dbReference type="Proteomes" id="UP000182114">
    <property type="component" value="Unassembled WGS sequence"/>
</dbReference>
<sequence length="78" mass="9336">MVKKTTIMHFNHIISEFNKTITSIKLDERDVVKRAYKIIVLCKKVLLQMNKEVSKQQLTEEQEINFFKNIKIIPFQQL</sequence>
<evidence type="ECO:0000313" key="1">
    <source>
        <dbReference type="EMBL" id="SDF26136.1"/>
    </source>
</evidence>
<proteinExistence type="predicted"/>
<accession>A0A1G7JMN7</accession>
<dbReference type="EMBL" id="FNBD01000010">
    <property type="protein sequence ID" value="SDF26136.1"/>
    <property type="molecule type" value="Genomic_DNA"/>
</dbReference>
<name>A0A1G7JMN7_9FLAO</name>
<protein>
    <submittedName>
        <fullName evidence="1">Uncharacterized protein</fullName>
    </submittedName>
</protein>
<gene>
    <name evidence="1" type="ORF">SAMN04487992_1102</name>
</gene>
<organism evidence="1 2">
    <name type="scientific">Cellulophaga baltica</name>
    <dbReference type="NCBI Taxonomy" id="76594"/>
    <lineage>
        <taxon>Bacteria</taxon>
        <taxon>Pseudomonadati</taxon>
        <taxon>Bacteroidota</taxon>
        <taxon>Flavobacteriia</taxon>
        <taxon>Flavobacteriales</taxon>
        <taxon>Flavobacteriaceae</taxon>
        <taxon>Cellulophaga</taxon>
    </lineage>
</organism>
<keyword evidence="2" id="KW-1185">Reference proteome</keyword>